<feature type="domain" description="Retrovirus-related Pol polyprotein from transposon TNT 1-94-like beta-barrel" evidence="2">
    <location>
        <begin position="32"/>
        <end position="115"/>
    </location>
</feature>
<sequence>MMAAVEKKSFTLEKQSSFTTREFLPSVHDDDWIVDSGSSSHMSSSKSFFISMRAYKQEVLHAKGAAVHASGIGEGWLHCRLLRGRVQDVLLKNVLYVPEIQENLLSVKRMTEHGFQVTFRDIKCKVVQGTRAIALATQNGNIYKLNRVKESARMVTDAISMHRWHRRLGHRDPAAIAERERKVGNDESSVPEKGTVRELQKITDHQSPKLVPRKASAIEEKQNSSEDEKTAT</sequence>
<evidence type="ECO:0000256" key="1">
    <source>
        <dbReference type="SAM" id="MobiDB-lite"/>
    </source>
</evidence>
<evidence type="ECO:0000313" key="4">
    <source>
        <dbReference type="WBParaSite" id="TMUE_2000006609.1"/>
    </source>
</evidence>
<accession>A0A5S6QHE6</accession>
<organism evidence="3 4">
    <name type="scientific">Trichuris muris</name>
    <name type="common">Mouse whipworm</name>
    <dbReference type="NCBI Taxonomy" id="70415"/>
    <lineage>
        <taxon>Eukaryota</taxon>
        <taxon>Metazoa</taxon>
        <taxon>Ecdysozoa</taxon>
        <taxon>Nematoda</taxon>
        <taxon>Enoplea</taxon>
        <taxon>Dorylaimia</taxon>
        <taxon>Trichinellida</taxon>
        <taxon>Trichuridae</taxon>
        <taxon>Trichuris</taxon>
    </lineage>
</organism>
<dbReference type="Pfam" id="PF22936">
    <property type="entry name" value="Pol_BBD"/>
    <property type="match status" value="1"/>
</dbReference>
<evidence type="ECO:0000313" key="3">
    <source>
        <dbReference type="Proteomes" id="UP000046395"/>
    </source>
</evidence>
<feature type="compositionally biased region" description="Basic and acidic residues" evidence="1">
    <location>
        <begin position="194"/>
        <end position="207"/>
    </location>
</feature>
<dbReference type="AlphaFoldDB" id="A0A5S6QHE6"/>
<dbReference type="STRING" id="70415.A0A5S6QHE6"/>
<evidence type="ECO:0000259" key="2">
    <source>
        <dbReference type="Pfam" id="PF22936"/>
    </source>
</evidence>
<dbReference type="Proteomes" id="UP000046395">
    <property type="component" value="Unassembled WGS sequence"/>
</dbReference>
<protein>
    <submittedName>
        <fullName evidence="4">GAG-pre-integrase domain-containing protein</fullName>
    </submittedName>
</protein>
<dbReference type="WBParaSite" id="TMUE_2000006609.1">
    <property type="protein sequence ID" value="TMUE_2000006609.1"/>
    <property type="gene ID" value="WBGene00299655"/>
</dbReference>
<proteinExistence type="predicted"/>
<name>A0A5S6QHE6_TRIMR</name>
<keyword evidence="3" id="KW-1185">Reference proteome</keyword>
<dbReference type="InterPro" id="IPR054722">
    <property type="entry name" value="PolX-like_BBD"/>
</dbReference>
<feature type="region of interest" description="Disordered" evidence="1">
    <location>
        <begin position="180"/>
        <end position="232"/>
    </location>
</feature>
<reference evidence="4" key="1">
    <citation type="submission" date="2019-12" db="UniProtKB">
        <authorList>
            <consortium name="WormBaseParasite"/>
        </authorList>
    </citation>
    <scope>IDENTIFICATION</scope>
</reference>
<feature type="compositionally biased region" description="Basic and acidic residues" evidence="1">
    <location>
        <begin position="216"/>
        <end position="232"/>
    </location>
</feature>